<evidence type="ECO:0000256" key="1">
    <source>
        <dbReference type="SAM" id="SignalP"/>
    </source>
</evidence>
<dbReference type="NCBIfam" id="TIGR04183">
    <property type="entry name" value="Por_Secre_tail"/>
    <property type="match status" value="1"/>
</dbReference>
<dbReference type="AlphaFoldDB" id="A0A2W2ADJ8"/>
<dbReference type="EMBL" id="QKTW01000014">
    <property type="protein sequence ID" value="PZF73331.1"/>
    <property type="molecule type" value="Genomic_DNA"/>
</dbReference>
<dbReference type="Gene3D" id="2.60.40.10">
    <property type="entry name" value="Immunoglobulins"/>
    <property type="match status" value="1"/>
</dbReference>
<evidence type="ECO:0000313" key="3">
    <source>
        <dbReference type="EMBL" id="PZF73331.1"/>
    </source>
</evidence>
<dbReference type="OrthoDB" id="9342482at2"/>
<dbReference type="Pfam" id="PF18962">
    <property type="entry name" value="Por_Secre_tail"/>
    <property type="match status" value="1"/>
</dbReference>
<evidence type="ECO:0000259" key="2">
    <source>
        <dbReference type="Pfam" id="PF18962"/>
    </source>
</evidence>
<dbReference type="InterPro" id="IPR026444">
    <property type="entry name" value="Secre_tail"/>
</dbReference>
<reference evidence="3 4" key="1">
    <citation type="submission" date="2018-06" db="EMBL/GenBank/DDBJ databases">
        <title>Mucibacter soli gen. nov., sp. nov., a new member of the family Chitinophagaceae producing mucin.</title>
        <authorList>
            <person name="Kim M.-K."/>
            <person name="Park S."/>
            <person name="Kim T.-S."/>
            <person name="Joung Y."/>
            <person name="Han J.-H."/>
            <person name="Kim S.B."/>
        </authorList>
    </citation>
    <scope>NUCLEOTIDE SEQUENCE [LARGE SCALE GENOMIC DNA]</scope>
    <source>
        <strain evidence="3 4">R1-15</strain>
    </source>
</reference>
<evidence type="ECO:0000313" key="4">
    <source>
        <dbReference type="Proteomes" id="UP000248745"/>
    </source>
</evidence>
<dbReference type="GO" id="GO:0005509">
    <property type="term" value="F:calcium ion binding"/>
    <property type="evidence" value="ECO:0007669"/>
    <property type="project" value="InterPro"/>
</dbReference>
<dbReference type="InterPro" id="IPR013783">
    <property type="entry name" value="Ig-like_fold"/>
</dbReference>
<protein>
    <recommendedName>
        <fullName evidence="2">Secretion system C-terminal sorting domain-containing protein</fullName>
    </recommendedName>
</protein>
<dbReference type="GO" id="GO:0016020">
    <property type="term" value="C:membrane"/>
    <property type="evidence" value="ECO:0007669"/>
    <property type="project" value="InterPro"/>
</dbReference>
<feature type="signal peptide" evidence="1">
    <location>
        <begin position="1"/>
        <end position="41"/>
    </location>
</feature>
<proteinExistence type="predicted"/>
<sequence>MNGIVISIVQNINFSLMKKAKLLLSFSTLLLCVGISRTATAQFTSDSLNNTKIRDTTGLNAMESKMVTAPNGNSFITWAEANTGSSGLQTRIQLIDSNGNKLWGAKGLLVDSLHGSALFRSDLKVDTGGNAIIATQDQRSGSGINWPVIFKVDQSGNFVWGAGGIQLRDTVASASSGLGPVVTITPTNNVLVAWGASGSKSYISYQKFDPNGTMIWQKEIIDPATSSPKKYERPQIVISDGDVFIMQYVQRSGSGLGVSTMYAQKFDGSGSPVWATPTSVSTKNIGFAYFPSPVTDGYGGFFLSFTTGNPASNTISDVFAQRVYSDGHTWNTDGYELITGTTTQRFEAGNMFSKNANKYFANILLTSSSQGQQAIYLQKVDTSGALAFPGGLQVVPLSSGQNADAISINNAVNMDTGVVIVYSVGTQPAPTTIFATKVGYSGTFPWSIPVKVSVAQSNKSKVVAGAFIHKQIVVSWIDTRLSSGGVYAQNIRFNGYLGIEPPCNISIAPATLTPSTVGNPYTTNITQTGATGFVTFAVTTGTLPSGLSLSSAGALAGTDTISGPYTFTVTVTDSVGCSATKTYTLDANCPAVTLANLPTGKTDVDPAFTLTGGSPAGGTYSGTGVSNGQFNPGIAGAGTFTIQYTYTFGNCTDSASKTITVAQPAGVKTVTQADVFSCFPNPAKDAFTVQLKQNISGDVTIRICSIDGRAIMTDQQHVSGNGYNKTFDMTGYAKGIYLIEVNTTKGKALGKIIVE</sequence>
<accession>A0A2W2ADJ8</accession>
<feature type="chain" id="PRO_5015956339" description="Secretion system C-terminal sorting domain-containing protein" evidence="1">
    <location>
        <begin position="42"/>
        <end position="755"/>
    </location>
</feature>
<feature type="domain" description="Secretion system C-terminal sorting" evidence="2">
    <location>
        <begin position="679"/>
        <end position="754"/>
    </location>
</feature>
<dbReference type="SUPFAM" id="SSF49313">
    <property type="entry name" value="Cadherin-like"/>
    <property type="match status" value="1"/>
</dbReference>
<gene>
    <name evidence="3" type="ORF">DN068_09185</name>
</gene>
<comment type="caution">
    <text evidence="3">The sequence shown here is derived from an EMBL/GenBank/DDBJ whole genome shotgun (WGS) entry which is preliminary data.</text>
</comment>
<dbReference type="InterPro" id="IPR015919">
    <property type="entry name" value="Cadherin-like_sf"/>
</dbReference>
<keyword evidence="4" id="KW-1185">Reference proteome</keyword>
<organism evidence="3 4">
    <name type="scientific">Taibaiella soli</name>
    <dbReference type="NCBI Taxonomy" id="1649169"/>
    <lineage>
        <taxon>Bacteria</taxon>
        <taxon>Pseudomonadati</taxon>
        <taxon>Bacteroidota</taxon>
        <taxon>Chitinophagia</taxon>
        <taxon>Chitinophagales</taxon>
        <taxon>Chitinophagaceae</taxon>
        <taxon>Taibaiella</taxon>
    </lineage>
</organism>
<name>A0A2W2ADJ8_9BACT</name>
<dbReference type="Proteomes" id="UP000248745">
    <property type="component" value="Unassembled WGS sequence"/>
</dbReference>
<dbReference type="Pfam" id="PF05345">
    <property type="entry name" value="He_PIG"/>
    <property type="match status" value="1"/>
</dbReference>
<keyword evidence="1" id="KW-0732">Signal</keyword>